<gene>
    <name evidence="4" type="ORF">SIAM614_26543</name>
</gene>
<dbReference type="PANTHER" id="PTHR43877:SF2">
    <property type="entry name" value="AMINOALKYLPHOSPHONATE N-ACETYLTRANSFERASE-RELATED"/>
    <property type="match status" value="1"/>
</dbReference>
<dbReference type="EMBL" id="AAUW01000013">
    <property type="protein sequence ID" value="EAV42589.1"/>
    <property type="molecule type" value="Genomic_DNA"/>
</dbReference>
<evidence type="ECO:0000256" key="1">
    <source>
        <dbReference type="ARBA" id="ARBA00022679"/>
    </source>
</evidence>
<evidence type="ECO:0000313" key="5">
    <source>
        <dbReference type="Proteomes" id="UP000004848"/>
    </source>
</evidence>
<dbReference type="RefSeq" id="WP_006936593.1">
    <property type="nucleotide sequence ID" value="NZ_AAUW01000013.1"/>
</dbReference>
<dbReference type="InterPro" id="IPR016181">
    <property type="entry name" value="Acyl_CoA_acyltransferase"/>
</dbReference>
<dbReference type="Gene3D" id="3.40.630.30">
    <property type="match status" value="1"/>
</dbReference>
<dbReference type="PROSITE" id="PS51186">
    <property type="entry name" value="GNAT"/>
    <property type="match status" value="1"/>
</dbReference>
<comment type="caution">
    <text evidence="4">The sequence shown here is derived from an EMBL/GenBank/DDBJ whole genome shotgun (WGS) entry which is preliminary data.</text>
</comment>
<dbReference type="SUPFAM" id="SSF55729">
    <property type="entry name" value="Acyl-CoA N-acyltransferases (Nat)"/>
    <property type="match status" value="1"/>
</dbReference>
<protein>
    <recommendedName>
        <fullName evidence="3">N-acetyltransferase domain-containing protein</fullName>
    </recommendedName>
</protein>
<reference evidence="4 5" key="1">
    <citation type="submission" date="2006-05" db="EMBL/GenBank/DDBJ databases">
        <authorList>
            <person name="King G."/>
            <person name="Ferriera S."/>
            <person name="Johnson J."/>
            <person name="Kravitz S."/>
            <person name="Beeson K."/>
            <person name="Sutton G."/>
            <person name="Rogers Y.-H."/>
            <person name="Friedman R."/>
            <person name="Frazier M."/>
            <person name="Venter J.C."/>
        </authorList>
    </citation>
    <scope>NUCLEOTIDE SEQUENCE [LARGE SCALE GENOMIC DNA]</scope>
    <source>
        <strain evidence="5">ATCC 25650 / DSM 13394 / JCM 20685 / NBRC 16684 / NCIMB 2208 / IAM 12614 / B1</strain>
    </source>
</reference>
<keyword evidence="2" id="KW-0012">Acyltransferase</keyword>
<dbReference type="Pfam" id="PF00583">
    <property type="entry name" value="Acetyltransf_1"/>
    <property type="match status" value="1"/>
</dbReference>
<dbReference type="eggNOG" id="COG0456">
    <property type="taxonomic scope" value="Bacteria"/>
</dbReference>
<evidence type="ECO:0000313" key="4">
    <source>
        <dbReference type="EMBL" id="EAV42589.1"/>
    </source>
</evidence>
<dbReference type="GO" id="GO:0016747">
    <property type="term" value="F:acyltransferase activity, transferring groups other than amino-acyl groups"/>
    <property type="evidence" value="ECO:0007669"/>
    <property type="project" value="InterPro"/>
</dbReference>
<dbReference type="AlphaFoldDB" id="A0NWW2"/>
<dbReference type="InterPro" id="IPR000182">
    <property type="entry name" value="GNAT_dom"/>
</dbReference>
<dbReference type="PANTHER" id="PTHR43877">
    <property type="entry name" value="AMINOALKYLPHOSPHONATE N-ACETYLTRANSFERASE-RELATED-RELATED"/>
    <property type="match status" value="1"/>
</dbReference>
<dbReference type="CDD" id="cd04301">
    <property type="entry name" value="NAT_SF"/>
    <property type="match status" value="1"/>
</dbReference>
<accession>A0NWW2</accession>
<dbReference type="Proteomes" id="UP000004848">
    <property type="component" value="Unassembled WGS sequence"/>
</dbReference>
<feature type="domain" description="N-acetyltransferase" evidence="3">
    <location>
        <begin position="6"/>
        <end position="162"/>
    </location>
</feature>
<proteinExistence type="predicted"/>
<keyword evidence="1" id="KW-0808">Transferase</keyword>
<evidence type="ECO:0000256" key="2">
    <source>
        <dbReference type="ARBA" id="ARBA00023315"/>
    </source>
</evidence>
<name>A0NWW2_ROSAI</name>
<evidence type="ECO:0000259" key="3">
    <source>
        <dbReference type="PROSITE" id="PS51186"/>
    </source>
</evidence>
<sequence>MDRSVIHLHNARPEETETLARIGLEAWLNGIAPLVPDKVRQEILADNPFLPFLKTLGPAVIVGTINSEPAGIGACEHADDTISDIWVAPAFEGRGVGSTLVRALETEVLGRGHPVAHIQVAALNSRAFGLYHHLGYREEWRQISFDPILKIELEKVGLSKRL</sequence>
<dbReference type="InterPro" id="IPR050832">
    <property type="entry name" value="Bact_Acetyltransf"/>
</dbReference>
<organism evidence="4 5">
    <name type="scientific">Roseibium aggregatum (strain ATCC 25650 / DSM 13394 / JCM 20685 / NBRC 16684 / NCIMB 2208 / IAM 12614 / B1)</name>
    <name type="common">Stappia aggregata</name>
    <dbReference type="NCBI Taxonomy" id="384765"/>
    <lineage>
        <taxon>Bacteria</taxon>
        <taxon>Pseudomonadati</taxon>
        <taxon>Pseudomonadota</taxon>
        <taxon>Alphaproteobacteria</taxon>
        <taxon>Hyphomicrobiales</taxon>
        <taxon>Stappiaceae</taxon>
        <taxon>Roseibium</taxon>
    </lineage>
</organism>
<dbReference type="GeneID" id="68847814"/>